<organism evidence="2 3">
    <name type="scientific">Allosphingosinicella humi</name>
    <dbReference type="NCBI Taxonomy" id="2068657"/>
    <lineage>
        <taxon>Bacteria</taxon>
        <taxon>Pseudomonadati</taxon>
        <taxon>Pseudomonadota</taxon>
        <taxon>Alphaproteobacteria</taxon>
        <taxon>Sphingomonadales</taxon>
        <taxon>Sphingomonadaceae</taxon>
        <taxon>Allosphingosinicella</taxon>
    </lineage>
</organism>
<keyword evidence="3" id="KW-1185">Reference proteome</keyword>
<sequence length="244" mass="27019">MPLSRSRPADPALARLIAQPIAHRGLHGSGRVENSRAAFEAAIARGQGIELDVQASRDGEAVVFHDYALDRLTTASGKVALRSLADLREVRLRGTAETIPDLAETLALIGGRVPLLIEMKAPSRIVGPLCRSVRDALHGYDGPVGVMSFNPEVGRWFSVHAPHMLRGLVVTEREKRGPRGEVERRLAFWRSRPHFLAYDIRDLPSRFAAGAHRPVLTWTVRTAEDRARAARHADQIIHELPELR</sequence>
<dbReference type="Proteomes" id="UP000245916">
    <property type="component" value="Unassembled WGS sequence"/>
</dbReference>
<gene>
    <name evidence="2" type="ORF">DF286_14400</name>
</gene>
<dbReference type="OrthoDB" id="384721at2"/>
<evidence type="ECO:0000259" key="1">
    <source>
        <dbReference type="PROSITE" id="PS51704"/>
    </source>
</evidence>
<evidence type="ECO:0000313" key="3">
    <source>
        <dbReference type="Proteomes" id="UP000245916"/>
    </source>
</evidence>
<evidence type="ECO:0000313" key="2">
    <source>
        <dbReference type="EMBL" id="PWG01314.1"/>
    </source>
</evidence>
<dbReference type="EMBL" id="QFFF01000002">
    <property type="protein sequence ID" value="PWG01314.1"/>
    <property type="molecule type" value="Genomic_DNA"/>
</dbReference>
<dbReference type="Pfam" id="PF03009">
    <property type="entry name" value="GDPD"/>
    <property type="match status" value="1"/>
</dbReference>
<dbReference type="SUPFAM" id="SSF51695">
    <property type="entry name" value="PLC-like phosphodiesterases"/>
    <property type="match status" value="1"/>
</dbReference>
<name>A0A2U2IZ12_9SPHN</name>
<reference evidence="2 3" key="1">
    <citation type="submission" date="2018-05" db="EMBL/GenBank/DDBJ databases">
        <title>Genome of Sphingosinicella humi QZX222.</title>
        <authorList>
            <person name="Qiao Z."/>
            <person name="Wang G."/>
        </authorList>
    </citation>
    <scope>NUCLEOTIDE SEQUENCE [LARGE SCALE GENOMIC DNA]</scope>
    <source>
        <strain evidence="2 3">QZX222</strain>
    </source>
</reference>
<dbReference type="PANTHER" id="PTHR46211:SF1">
    <property type="entry name" value="GLYCEROPHOSPHODIESTER PHOSPHODIESTERASE, CYTOPLASMIC"/>
    <property type="match status" value="1"/>
</dbReference>
<dbReference type="PROSITE" id="PS51704">
    <property type="entry name" value="GP_PDE"/>
    <property type="match status" value="1"/>
</dbReference>
<dbReference type="AlphaFoldDB" id="A0A2U2IZ12"/>
<dbReference type="GO" id="GO:0008081">
    <property type="term" value="F:phosphoric diester hydrolase activity"/>
    <property type="evidence" value="ECO:0007669"/>
    <property type="project" value="InterPro"/>
</dbReference>
<dbReference type="GO" id="GO:0006629">
    <property type="term" value="P:lipid metabolic process"/>
    <property type="evidence" value="ECO:0007669"/>
    <property type="project" value="InterPro"/>
</dbReference>
<feature type="domain" description="GP-PDE" evidence="1">
    <location>
        <begin position="18"/>
        <end position="244"/>
    </location>
</feature>
<proteinExistence type="predicted"/>
<dbReference type="InterPro" id="IPR017946">
    <property type="entry name" value="PLC-like_Pdiesterase_TIM-brl"/>
</dbReference>
<dbReference type="InterPro" id="IPR030395">
    <property type="entry name" value="GP_PDE_dom"/>
</dbReference>
<dbReference type="Gene3D" id="3.20.20.190">
    <property type="entry name" value="Phosphatidylinositol (PI) phosphodiesterase"/>
    <property type="match status" value="1"/>
</dbReference>
<accession>A0A2U2IZ12</accession>
<protein>
    <submittedName>
        <fullName evidence="2">Glycerophosphodiester phosphodiesterase</fullName>
    </submittedName>
</protein>
<comment type="caution">
    <text evidence="2">The sequence shown here is derived from an EMBL/GenBank/DDBJ whole genome shotgun (WGS) entry which is preliminary data.</text>
</comment>
<dbReference type="RefSeq" id="WP_109272375.1">
    <property type="nucleotide sequence ID" value="NZ_QFFF01000002.1"/>
</dbReference>
<dbReference type="PANTHER" id="PTHR46211">
    <property type="entry name" value="GLYCEROPHOSPHORYL DIESTER PHOSPHODIESTERASE"/>
    <property type="match status" value="1"/>
</dbReference>